<dbReference type="EMBL" id="AP013035">
    <property type="protein sequence ID" value="BAT71066.1"/>
    <property type="molecule type" value="Genomic_DNA"/>
</dbReference>
<keyword evidence="4" id="KW-1185">Reference proteome</keyword>
<accession>A0A0S3QRU2</accession>
<proteinExistence type="predicted"/>
<evidence type="ECO:0000259" key="1">
    <source>
        <dbReference type="Pfam" id="PF00534"/>
    </source>
</evidence>
<keyword evidence="3" id="KW-0808">Transferase</keyword>
<dbReference type="PANTHER" id="PTHR45947">
    <property type="entry name" value="SULFOQUINOVOSYL TRANSFERASE SQD2"/>
    <property type="match status" value="1"/>
</dbReference>
<dbReference type="InterPro" id="IPR050194">
    <property type="entry name" value="Glycosyltransferase_grp1"/>
</dbReference>
<dbReference type="GO" id="GO:0016757">
    <property type="term" value="F:glycosyltransferase activity"/>
    <property type="evidence" value="ECO:0007669"/>
    <property type="project" value="InterPro"/>
</dbReference>
<dbReference type="SUPFAM" id="SSF53756">
    <property type="entry name" value="UDP-Glycosyltransferase/glycogen phosphorylase"/>
    <property type="match status" value="1"/>
</dbReference>
<dbReference type="RefSeq" id="WP_068548930.1">
    <property type="nucleotide sequence ID" value="NZ_AP013035.1"/>
</dbReference>
<dbReference type="InterPro" id="IPR001296">
    <property type="entry name" value="Glyco_trans_1"/>
</dbReference>
<feature type="domain" description="Glycosyl transferase family 1" evidence="1">
    <location>
        <begin position="192"/>
        <end position="339"/>
    </location>
</feature>
<reference evidence="4" key="1">
    <citation type="journal article" date="2018" name="Science">
        <title>A primordial and reversible TCA cycle in a facultatively chemolithoautotrophic thermophile.</title>
        <authorList>
            <person name="Nunoura T."/>
            <person name="Chikaraishi Y."/>
            <person name="Izaki R."/>
            <person name="Suwa T."/>
            <person name="Sato T."/>
            <person name="Harada T."/>
            <person name="Mori K."/>
            <person name="Kato Y."/>
            <person name="Miyazaki M."/>
            <person name="Shimamura S."/>
            <person name="Yanagawa K."/>
            <person name="Shuto A."/>
            <person name="Ohkouchi N."/>
            <person name="Fujita N."/>
            <person name="Takaki Y."/>
            <person name="Atomi H."/>
            <person name="Takai K."/>
        </authorList>
    </citation>
    <scope>NUCLEOTIDE SEQUENCE [LARGE SCALE GENOMIC DNA]</scope>
    <source>
        <strain evidence="4">DSM 17441 / JCM 13301 / NBRC 103674 / ABI70S6</strain>
    </source>
</reference>
<dbReference type="Pfam" id="PF00534">
    <property type="entry name" value="Glycos_transf_1"/>
    <property type="match status" value="1"/>
</dbReference>
<feature type="domain" description="Glycosyltransferase subfamily 4-like N-terminal" evidence="2">
    <location>
        <begin position="81"/>
        <end position="190"/>
    </location>
</feature>
<dbReference type="OrthoDB" id="9801609at2"/>
<gene>
    <name evidence="3" type="ORF">TST_0257</name>
</gene>
<organism evidence="3 4">
    <name type="scientific">Thermosulfidibacter takaii (strain DSM 17441 / JCM 13301 / NBRC 103674 / ABI70S6)</name>
    <dbReference type="NCBI Taxonomy" id="1298851"/>
    <lineage>
        <taxon>Bacteria</taxon>
        <taxon>Pseudomonadati</taxon>
        <taxon>Thermosulfidibacterota</taxon>
        <taxon>Thermosulfidibacteria</taxon>
        <taxon>Thermosulfidibacterales</taxon>
        <taxon>Thermosulfidibacteraceae</taxon>
    </lineage>
</organism>
<dbReference type="Gene3D" id="3.40.50.2000">
    <property type="entry name" value="Glycogen Phosphorylase B"/>
    <property type="match status" value="1"/>
</dbReference>
<sequence length="369" mass="42844">MKIALVHDWLTTLAGAEKVLEAIYELYPCSIYTLVKDEEKLKSSIFEKADIRISFIQRLPKAKAKYRNYLLLFPLAIEQFNLSEYNAIISSSHAVAKGVLTNSNQLHICYCHTPIRYAWDLYNKYLNEVGLSKGIKGFIAKLILHYIRIWDYTTANRVDYFVANSNYVAKRIKKIYRKKSTVIYPPVEVDKFNLHTQKEDFYLTASRMVPYKRIDLIVETFSKMPDKKLIVIGDGPDFKKIKKKAGKNVELLGYQPFEVLKYYMQRAKAFVFAAEEDFGIVPVEAQACGTPVIAYGKGGATETVVDGKTGIFFREQTVESLIESIKDFEKRENTFDPFEIRKNAERFSKERFKREFKEFVDKKIEEFFG</sequence>
<dbReference type="PATRIC" id="fig|1298851.3.peg.265"/>
<name>A0A0S3QRU2_THET7</name>
<evidence type="ECO:0000313" key="4">
    <source>
        <dbReference type="Proteomes" id="UP000063234"/>
    </source>
</evidence>
<dbReference type="Pfam" id="PF13439">
    <property type="entry name" value="Glyco_transf_4"/>
    <property type="match status" value="1"/>
</dbReference>
<dbReference type="PANTHER" id="PTHR45947:SF3">
    <property type="entry name" value="SULFOQUINOVOSYL TRANSFERASE SQD2"/>
    <property type="match status" value="1"/>
</dbReference>
<dbReference type="AlphaFoldDB" id="A0A0S3QRU2"/>
<evidence type="ECO:0000313" key="3">
    <source>
        <dbReference type="EMBL" id="BAT71066.1"/>
    </source>
</evidence>
<protein>
    <submittedName>
        <fullName evidence="3">Glycosyl transferase, group 1</fullName>
    </submittedName>
</protein>
<dbReference type="Proteomes" id="UP000063234">
    <property type="component" value="Chromosome"/>
</dbReference>
<evidence type="ECO:0000259" key="2">
    <source>
        <dbReference type="Pfam" id="PF13439"/>
    </source>
</evidence>
<dbReference type="InterPro" id="IPR028098">
    <property type="entry name" value="Glyco_trans_4-like_N"/>
</dbReference>
<dbReference type="CDD" id="cd03804">
    <property type="entry name" value="GT4_WbaZ-like"/>
    <property type="match status" value="1"/>
</dbReference>
<dbReference type="STRING" id="1298851.TST_0257"/>
<dbReference type="KEGG" id="ttk:TST_0257"/>